<dbReference type="SUPFAM" id="SSF56112">
    <property type="entry name" value="Protein kinase-like (PK-like)"/>
    <property type="match status" value="1"/>
</dbReference>
<evidence type="ECO:0008006" key="2">
    <source>
        <dbReference type="Google" id="ProtNLM"/>
    </source>
</evidence>
<proteinExistence type="predicted"/>
<dbReference type="AlphaFoldDB" id="A0A6J4LMX6"/>
<dbReference type="EMBL" id="CADCUI010000014">
    <property type="protein sequence ID" value="CAA9337796.1"/>
    <property type="molecule type" value="Genomic_DNA"/>
</dbReference>
<organism evidence="1">
    <name type="scientific">uncultured Nocardioidaceae bacterium</name>
    <dbReference type="NCBI Taxonomy" id="253824"/>
    <lineage>
        <taxon>Bacteria</taxon>
        <taxon>Bacillati</taxon>
        <taxon>Actinomycetota</taxon>
        <taxon>Actinomycetes</taxon>
        <taxon>Propionibacteriales</taxon>
        <taxon>Nocardioidaceae</taxon>
        <taxon>environmental samples</taxon>
    </lineage>
</organism>
<gene>
    <name evidence="1" type="ORF">AVDCRST_MAG34-910</name>
</gene>
<protein>
    <recommendedName>
        <fullName evidence="2">Aminoglycoside phosphotransferase domain-containing protein</fullName>
    </recommendedName>
</protein>
<dbReference type="InterPro" id="IPR011009">
    <property type="entry name" value="Kinase-like_dom_sf"/>
</dbReference>
<accession>A0A6J4LMX6</accession>
<name>A0A6J4LMX6_9ACTN</name>
<sequence length="260" mass="27961">MLRAFGVEGPARPLAGGQGSSWLAGELVLKPGGGPVHEWLAEALADVVADGFRLALPVRTLHGTWSWKGWTAARRLEGTEPDHSISTSSTWLPVVEAGRAFHRAVAHLDRPDCLEARDDRWAVADRAAWGEQVLQLRPDLADLGRRLQRALEPLGSPQVVHADLTGNVLFSPTLPPAVIDISPLWRPPEYAEGVVVADALCWHGAPASLLDQAGVSVAAVARALFFRMATTHQAVACCLGDVDVEDEARRYTLAVEMIGV</sequence>
<reference evidence="1" key="1">
    <citation type="submission" date="2020-02" db="EMBL/GenBank/DDBJ databases">
        <authorList>
            <person name="Meier V. D."/>
        </authorList>
    </citation>
    <scope>NUCLEOTIDE SEQUENCE</scope>
    <source>
        <strain evidence="1">AVDCRST_MAG34</strain>
    </source>
</reference>
<evidence type="ECO:0000313" key="1">
    <source>
        <dbReference type="EMBL" id="CAA9337796.1"/>
    </source>
</evidence>